<gene>
    <name evidence="8" type="ORF">CUNI_LOCUS3309</name>
</gene>
<name>A0A8S3YR44_9EUPU</name>
<dbReference type="EMBL" id="CAJHNH020000447">
    <property type="protein sequence ID" value="CAG5117751.1"/>
    <property type="molecule type" value="Genomic_DNA"/>
</dbReference>
<dbReference type="GO" id="GO:0005737">
    <property type="term" value="C:cytoplasm"/>
    <property type="evidence" value="ECO:0007669"/>
    <property type="project" value="UniProtKB-SubCell"/>
</dbReference>
<dbReference type="OrthoDB" id="10069833at2759"/>
<dbReference type="InterPro" id="IPR006020">
    <property type="entry name" value="PTB/PI_dom"/>
</dbReference>
<feature type="region of interest" description="Disordered" evidence="6">
    <location>
        <begin position="257"/>
        <end position="280"/>
    </location>
</feature>
<keyword evidence="9" id="KW-1185">Reference proteome</keyword>
<evidence type="ECO:0000313" key="8">
    <source>
        <dbReference type="EMBL" id="CAG5117751.1"/>
    </source>
</evidence>
<dbReference type="PROSITE" id="PS01179">
    <property type="entry name" value="PID"/>
    <property type="match status" value="1"/>
</dbReference>
<evidence type="ECO:0000256" key="4">
    <source>
        <dbReference type="ARBA" id="ARBA00022553"/>
    </source>
</evidence>
<feature type="compositionally biased region" description="Low complexity" evidence="6">
    <location>
        <begin position="257"/>
        <end position="272"/>
    </location>
</feature>
<protein>
    <recommendedName>
        <fullName evidence="7">PID domain-containing protein</fullName>
    </recommendedName>
</protein>
<dbReference type="SMART" id="SM00462">
    <property type="entry name" value="PTB"/>
    <property type="match status" value="1"/>
</dbReference>
<dbReference type="Gene3D" id="2.30.29.30">
    <property type="entry name" value="Pleckstrin-homology domain (PH domain)/Phosphotyrosine-binding domain (PTB)"/>
    <property type="match status" value="1"/>
</dbReference>
<sequence>MSSRLKKAPINDPSRFEGNGISYKAKLIGIEDVKEARGDLMCQEAMIKLKNSVKISGEHKRKIFVNVTLEGLRIIDAISLIVLHIHPVHRISFISRDATDTRAFGYVYGTEDGLHKFFAIKTASAAENLVLALRDLFQVVYEMKKKELEAAKEKLDKQEHTANGEKENLQTSGVGSTSGTGQTQTQKANAEPENIYQVPTNNAPISPVTHAEQVANLLDLEDQAEHILKGIEQIKNLEFDSMERDSFASSASSLTSPLAKLSPSLSSNSSTSDDPWGLSAAATPNSASSLGNLAGLQSGSFQQPFASTHFPLQAGFGAPGGFNSTSAGLPLTKDPFASDPFGPPVQQPRLPVSPGFGLASQYAPGFGQPYGLQAMPPRLGMMPGMVPGGMMSPPVLGAMRSPFLVSQSPGFPLGNAFGEDPNILQPMKKDGRQDPPAGSLEPIKPPTKTREDLFGDLLNIRKSAPSTARSPKDMFAQMNVPERKPMNEMKASFPLSAQNTQSQASSKSLFD</sequence>
<feature type="compositionally biased region" description="Polar residues" evidence="6">
    <location>
        <begin position="495"/>
        <end position="511"/>
    </location>
</feature>
<dbReference type="CDD" id="cd01215">
    <property type="entry name" value="PTB_Dab"/>
    <property type="match status" value="1"/>
</dbReference>
<feature type="region of interest" description="Disordered" evidence="6">
    <location>
        <begin position="425"/>
        <end position="511"/>
    </location>
</feature>
<dbReference type="AlphaFoldDB" id="A0A8S3YR44"/>
<organism evidence="8 9">
    <name type="scientific">Candidula unifasciata</name>
    <dbReference type="NCBI Taxonomy" id="100452"/>
    <lineage>
        <taxon>Eukaryota</taxon>
        <taxon>Metazoa</taxon>
        <taxon>Spiralia</taxon>
        <taxon>Lophotrochozoa</taxon>
        <taxon>Mollusca</taxon>
        <taxon>Gastropoda</taxon>
        <taxon>Heterobranchia</taxon>
        <taxon>Euthyneura</taxon>
        <taxon>Panpulmonata</taxon>
        <taxon>Eupulmonata</taxon>
        <taxon>Stylommatophora</taxon>
        <taxon>Helicina</taxon>
        <taxon>Helicoidea</taxon>
        <taxon>Geomitridae</taxon>
        <taxon>Candidula</taxon>
    </lineage>
</organism>
<evidence type="ECO:0000259" key="7">
    <source>
        <dbReference type="PROSITE" id="PS01179"/>
    </source>
</evidence>
<feature type="compositionally biased region" description="Low complexity" evidence="6">
    <location>
        <begin position="170"/>
        <end position="186"/>
    </location>
</feature>
<evidence type="ECO:0000256" key="6">
    <source>
        <dbReference type="SAM" id="MobiDB-lite"/>
    </source>
</evidence>
<dbReference type="PANTHER" id="PTHR47695:SF3">
    <property type="entry name" value="PID DOMAIN-CONTAINING PROTEIN"/>
    <property type="match status" value="1"/>
</dbReference>
<keyword evidence="2" id="KW-0217">Developmental protein</keyword>
<keyword evidence="5" id="KW-0221">Differentiation</keyword>
<comment type="caution">
    <text evidence="8">The sequence shown here is derived from an EMBL/GenBank/DDBJ whole genome shotgun (WGS) entry which is preliminary data.</text>
</comment>
<dbReference type="PANTHER" id="PTHR47695">
    <property type="entry name" value="PID DOMAIN-CONTAINING PROTEIN"/>
    <property type="match status" value="1"/>
</dbReference>
<evidence type="ECO:0000313" key="9">
    <source>
        <dbReference type="Proteomes" id="UP000678393"/>
    </source>
</evidence>
<keyword evidence="4" id="KW-0597">Phosphoprotein</keyword>
<accession>A0A8S3YR44</accession>
<dbReference type="Pfam" id="PF00640">
    <property type="entry name" value="PID"/>
    <property type="match status" value="1"/>
</dbReference>
<comment type="subcellular location">
    <subcellularLocation>
        <location evidence="1">Cytoplasm</location>
    </subcellularLocation>
</comment>
<feature type="region of interest" description="Disordered" evidence="6">
    <location>
        <begin position="152"/>
        <end position="192"/>
    </location>
</feature>
<evidence type="ECO:0000256" key="5">
    <source>
        <dbReference type="ARBA" id="ARBA00022782"/>
    </source>
</evidence>
<evidence type="ECO:0000256" key="2">
    <source>
        <dbReference type="ARBA" id="ARBA00022473"/>
    </source>
</evidence>
<dbReference type="InterPro" id="IPR011993">
    <property type="entry name" value="PH-like_dom_sf"/>
</dbReference>
<dbReference type="InterPro" id="IPR048561">
    <property type="entry name" value="Dab_PTB"/>
</dbReference>
<reference evidence="8" key="1">
    <citation type="submission" date="2021-04" db="EMBL/GenBank/DDBJ databases">
        <authorList>
            <consortium name="Molecular Ecology Group"/>
        </authorList>
    </citation>
    <scope>NUCLEOTIDE SEQUENCE</scope>
</reference>
<dbReference type="GO" id="GO:0030154">
    <property type="term" value="P:cell differentiation"/>
    <property type="evidence" value="ECO:0007669"/>
    <property type="project" value="UniProtKB-KW"/>
</dbReference>
<keyword evidence="3" id="KW-0963">Cytoplasm</keyword>
<dbReference type="SUPFAM" id="SSF50729">
    <property type="entry name" value="PH domain-like"/>
    <property type="match status" value="1"/>
</dbReference>
<proteinExistence type="predicted"/>
<evidence type="ECO:0000256" key="3">
    <source>
        <dbReference type="ARBA" id="ARBA00022490"/>
    </source>
</evidence>
<feature type="domain" description="PID" evidence="7">
    <location>
        <begin position="18"/>
        <end position="151"/>
    </location>
</feature>
<dbReference type="Proteomes" id="UP000678393">
    <property type="component" value="Unassembled WGS sequence"/>
</dbReference>
<feature type="compositionally biased region" description="Basic and acidic residues" evidence="6">
    <location>
        <begin position="152"/>
        <end position="168"/>
    </location>
</feature>
<dbReference type="InterPro" id="IPR048559">
    <property type="entry name" value="DAB1/2_SBM"/>
</dbReference>
<evidence type="ECO:0000256" key="1">
    <source>
        <dbReference type="ARBA" id="ARBA00004496"/>
    </source>
</evidence>
<dbReference type="Pfam" id="PF21792">
    <property type="entry name" value="DAB2_SBM"/>
    <property type="match status" value="1"/>
</dbReference>